<accession>A0A2K8T6A1</accession>
<reference evidence="1 2" key="1">
    <citation type="submission" date="2017-11" db="EMBL/GenBank/DDBJ databases">
        <title>Complete genome of a free-living desiccation-tolerant cyanobacterium and its photosynthetic adaptation to extreme terrestrial habitat.</title>
        <authorList>
            <person name="Shang J."/>
        </authorList>
    </citation>
    <scope>NUCLEOTIDE SEQUENCE [LARGE SCALE GENOMIC DNA]</scope>
    <source>
        <strain evidence="1 2">CCNUN1</strain>
        <plasmid evidence="2">pnfsy04</plasmid>
    </source>
</reference>
<name>A0A2K8T6A1_9NOSO</name>
<dbReference type="EMBL" id="CP024789">
    <property type="protein sequence ID" value="AUB43224.1"/>
    <property type="molecule type" value="Genomic_DNA"/>
</dbReference>
<evidence type="ECO:0000313" key="2">
    <source>
        <dbReference type="Proteomes" id="UP000232003"/>
    </source>
</evidence>
<dbReference type="AlphaFoldDB" id="A0A2K8T6A1"/>
<gene>
    <name evidence="1" type="ORF">COO91_09397</name>
</gene>
<evidence type="ECO:0000313" key="1">
    <source>
        <dbReference type="EMBL" id="AUB43224.1"/>
    </source>
</evidence>
<organism evidence="1 2">
    <name type="scientific">Nostoc flagelliforme CCNUN1</name>
    <dbReference type="NCBI Taxonomy" id="2038116"/>
    <lineage>
        <taxon>Bacteria</taxon>
        <taxon>Bacillati</taxon>
        <taxon>Cyanobacteriota</taxon>
        <taxon>Cyanophyceae</taxon>
        <taxon>Nostocales</taxon>
        <taxon>Nostocaceae</taxon>
        <taxon>Nostoc</taxon>
    </lineage>
</organism>
<sequence>MSGFVNLFKVIELFTRNFVNIDTEIIYFTLSGLVEESNACKF</sequence>
<geneLocation type="plasmid" evidence="2">
    <name>pnfsy04</name>
</geneLocation>
<dbReference type="KEGG" id="nfl:COO91_09397"/>
<protein>
    <submittedName>
        <fullName evidence="1">Uncharacterized protein</fullName>
    </submittedName>
</protein>
<dbReference type="Proteomes" id="UP000232003">
    <property type="component" value="Plasmid pNFSY04"/>
</dbReference>
<proteinExistence type="predicted"/>
<keyword evidence="1" id="KW-0614">Plasmid</keyword>
<keyword evidence="2" id="KW-1185">Reference proteome</keyword>